<dbReference type="PROSITE" id="PS50011">
    <property type="entry name" value="PROTEIN_KINASE_DOM"/>
    <property type="match status" value="1"/>
</dbReference>
<dbReference type="SUPFAM" id="SSF56112">
    <property type="entry name" value="Protein kinase-like (PK-like)"/>
    <property type="match status" value="1"/>
</dbReference>
<feature type="compositionally biased region" description="Basic and acidic residues" evidence="1">
    <location>
        <begin position="11"/>
        <end position="25"/>
    </location>
</feature>
<comment type="caution">
    <text evidence="3">The sequence shown here is derived from an EMBL/GenBank/DDBJ whole genome shotgun (WGS) entry which is preliminary data.</text>
</comment>
<feature type="region of interest" description="Disordered" evidence="1">
    <location>
        <begin position="1"/>
        <end position="31"/>
    </location>
</feature>
<organism evidence="3 4">
    <name type="scientific">Seiridium cardinale</name>
    <dbReference type="NCBI Taxonomy" id="138064"/>
    <lineage>
        <taxon>Eukaryota</taxon>
        <taxon>Fungi</taxon>
        <taxon>Dikarya</taxon>
        <taxon>Ascomycota</taxon>
        <taxon>Pezizomycotina</taxon>
        <taxon>Sordariomycetes</taxon>
        <taxon>Xylariomycetidae</taxon>
        <taxon>Amphisphaeriales</taxon>
        <taxon>Sporocadaceae</taxon>
        <taxon>Seiridium</taxon>
    </lineage>
</organism>
<dbReference type="Proteomes" id="UP001465668">
    <property type="component" value="Unassembled WGS sequence"/>
</dbReference>
<dbReference type="Gene3D" id="1.10.510.10">
    <property type="entry name" value="Transferase(Phosphotransferase) domain 1"/>
    <property type="match status" value="1"/>
</dbReference>
<sequence>MAYPPSQRASSRRDRAVPSPDRVKADATPGSLTHRDLHWGNVMIADFDSYREEHRLVPLMKVIDWDQARDHSDAEVETFKKEDVAEFDDELNLADFKTGNGKRNRATEKNILDVGMLMCNLIVPPIDKRFAKNPSTCREIMLEAMSEDAEDDDCDDRSDDRSGDLYELDDHLLTLVARCLAVDPENRPSLEDLQKALETTVAQRTAQFYEDRVNENIEADRNVASIMREAWIDATSSLMLQRQDDFNMGYRPRRRGRSPDMFRPRLGILFRHTRFR</sequence>
<dbReference type="InterPro" id="IPR011009">
    <property type="entry name" value="Kinase-like_dom_sf"/>
</dbReference>
<evidence type="ECO:0000259" key="2">
    <source>
        <dbReference type="PROSITE" id="PS50011"/>
    </source>
</evidence>
<proteinExistence type="predicted"/>
<feature type="domain" description="Protein kinase" evidence="2">
    <location>
        <begin position="1"/>
        <end position="201"/>
    </location>
</feature>
<accession>A0ABR2YAE4</accession>
<gene>
    <name evidence="3" type="ORF">SCAR479_00656</name>
</gene>
<evidence type="ECO:0000313" key="3">
    <source>
        <dbReference type="EMBL" id="KAK9784097.1"/>
    </source>
</evidence>
<dbReference type="InterPro" id="IPR000719">
    <property type="entry name" value="Prot_kinase_dom"/>
</dbReference>
<dbReference type="EMBL" id="JARVKM010000001">
    <property type="protein sequence ID" value="KAK9784097.1"/>
    <property type="molecule type" value="Genomic_DNA"/>
</dbReference>
<keyword evidence="4" id="KW-1185">Reference proteome</keyword>
<evidence type="ECO:0000313" key="4">
    <source>
        <dbReference type="Proteomes" id="UP001465668"/>
    </source>
</evidence>
<reference evidence="3 4" key="1">
    <citation type="submission" date="2024-02" db="EMBL/GenBank/DDBJ databases">
        <title>First draft genome assembly of two strains of Seiridium cardinale.</title>
        <authorList>
            <person name="Emiliani G."/>
            <person name="Scali E."/>
        </authorList>
    </citation>
    <scope>NUCLEOTIDE SEQUENCE [LARGE SCALE GENOMIC DNA]</scope>
    <source>
        <strain evidence="3 4">BM-138-000479</strain>
    </source>
</reference>
<name>A0ABR2YAE4_9PEZI</name>
<evidence type="ECO:0000256" key="1">
    <source>
        <dbReference type="SAM" id="MobiDB-lite"/>
    </source>
</evidence>
<protein>
    <recommendedName>
        <fullName evidence="2">Protein kinase domain-containing protein</fullName>
    </recommendedName>
</protein>